<keyword evidence="2" id="KW-1133">Transmembrane helix</keyword>
<dbReference type="RefSeq" id="WP_073822426.1">
    <property type="nucleotide sequence ID" value="NZ_MQVS01000001.1"/>
</dbReference>
<dbReference type="OrthoDB" id="3297477at2"/>
<feature type="transmembrane region" description="Helical" evidence="2">
    <location>
        <begin position="51"/>
        <end position="72"/>
    </location>
</feature>
<evidence type="ECO:0000256" key="1">
    <source>
        <dbReference type="SAM" id="MobiDB-lite"/>
    </source>
</evidence>
<evidence type="ECO:0000313" key="3">
    <source>
        <dbReference type="EMBL" id="OKL52717.1"/>
    </source>
</evidence>
<gene>
    <name evidence="3" type="ORF">BSZ40_01025</name>
</gene>
<feature type="transmembrane region" description="Helical" evidence="2">
    <location>
        <begin position="215"/>
        <end position="237"/>
    </location>
</feature>
<dbReference type="EMBL" id="MQVS01000001">
    <property type="protein sequence ID" value="OKL52717.1"/>
    <property type="molecule type" value="Genomic_DNA"/>
</dbReference>
<accession>A0A1Q5PYV3</accession>
<feature type="transmembrane region" description="Helical" evidence="2">
    <location>
        <begin position="183"/>
        <end position="203"/>
    </location>
</feature>
<feature type="transmembrane region" description="Helical" evidence="2">
    <location>
        <begin position="92"/>
        <end position="115"/>
    </location>
</feature>
<protein>
    <recommendedName>
        <fullName evidence="5">ABC transporter permease</fullName>
    </recommendedName>
</protein>
<comment type="caution">
    <text evidence="3">The sequence shown here is derived from an EMBL/GenBank/DDBJ whole genome shotgun (WGS) entry which is preliminary data.</text>
</comment>
<reference evidence="4" key="1">
    <citation type="submission" date="2016-12" db="EMBL/GenBank/DDBJ databases">
        <authorList>
            <person name="Meng X."/>
        </authorList>
    </citation>
    <scope>NUCLEOTIDE SEQUENCE [LARGE SCALE GENOMIC DNA]</scope>
    <source>
        <strain evidence="4">DSM 20732</strain>
    </source>
</reference>
<sequence>MSHSLPQPVPAAHPVGGSVQRSRNISPNARLTFPRVLASEWGKFWSLRSSYWVCAITLLIGIGFGLIMMFALQAAADEGRPQALAAGEGAMPLLLTMPLIFGSMVVGTLGALTVSNEYSSGQIRSSLTTVPSRTPFFFAKVLTILVVSVILSVIIYSAINLLAHLVLSDSHILSPTHADNLRTLLTTIGALTAIALMGAGFGFTFRNTAMAITSVFVALFVAWVVLQLAGGFLSQLWEPLGKLIDYLPTSAAVALLNPEAASDASVLRNVLTLAAWSLFPLGVGLATLKSKDA</sequence>
<dbReference type="STRING" id="52770.BSZ40_01025"/>
<feature type="transmembrane region" description="Helical" evidence="2">
    <location>
        <begin position="266"/>
        <end position="288"/>
    </location>
</feature>
<dbReference type="AlphaFoldDB" id="A0A1Q5PYV3"/>
<proteinExistence type="predicted"/>
<evidence type="ECO:0000313" key="4">
    <source>
        <dbReference type="Proteomes" id="UP000185612"/>
    </source>
</evidence>
<organism evidence="3 4">
    <name type="scientific">Buchananella hordeovulneris</name>
    <dbReference type="NCBI Taxonomy" id="52770"/>
    <lineage>
        <taxon>Bacteria</taxon>
        <taxon>Bacillati</taxon>
        <taxon>Actinomycetota</taxon>
        <taxon>Actinomycetes</taxon>
        <taxon>Actinomycetales</taxon>
        <taxon>Actinomycetaceae</taxon>
        <taxon>Buchananella</taxon>
    </lineage>
</organism>
<feature type="region of interest" description="Disordered" evidence="1">
    <location>
        <begin position="1"/>
        <end position="22"/>
    </location>
</feature>
<evidence type="ECO:0008006" key="5">
    <source>
        <dbReference type="Google" id="ProtNLM"/>
    </source>
</evidence>
<name>A0A1Q5PYV3_9ACTO</name>
<keyword evidence="2" id="KW-0472">Membrane</keyword>
<dbReference type="Proteomes" id="UP000185612">
    <property type="component" value="Unassembled WGS sequence"/>
</dbReference>
<keyword evidence="2" id="KW-0812">Transmembrane</keyword>
<keyword evidence="4" id="KW-1185">Reference proteome</keyword>
<evidence type="ECO:0000256" key="2">
    <source>
        <dbReference type="SAM" id="Phobius"/>
    </source>
</evidence>
<feature type="transmembrane region" description="Helical" evidence="2">
    <location>
        <begin position="136"/>
        <end position="163"/>
    </location>
</feature>
<dbReference type="InParanoid" id="A0A1Q5PYV3"/>